<dbReference type="InterPro" id="IPR050952">
    <property type="entry name" value="TRIM-NHL_E3_ligases"/>
</dbReference>
<dbReference type="InterPro" id="IPR011042">
    <property type="entry name" value="6-blade_b-propeller_TolB-like"/>
</dbReference>
<dbReference type="PROSITE" id="PS51125">
    <property type="entry name" value="NHL"/>
    <property type="match status" value="1"/>
</dbReference>
<sequence>MKQRRRTRHGEQAAARRRIARWSLAVCAAIALSYAVWVALDMMRSSAVVQAASAVSVASDADPKAVATAATSDHPPIGIHFSLAQPGYVTLVIETTDGRRVRNLISETPFPAGDNTAWWDGLDDLGRDPDAAAHGQYRIPGRLVAPGTYRVRGLVRPALKALYEFNPYDPGRPPWKTAQRDSEWLANHAAPSAVLFVPGGTVGSAHTGSDGAMLVGSYVTEGGSGLAWLDMRGKKRWGQTWMGGVWTGATQLARDTGAHATPGVYAYAATSWRGDQPGDHYSELRLNALMTAGAQLKAPADARLGTGEDTPVITPAYRIDEPPDTVKPSADDPYPERYAAVSGLAAHDGLVVVSLRALNQLLFVDVGRHRVVQRVPLANPRGLAFDAQGHLLALSGTRVVRLDTNLDGSGQLHVSSPQTVVATALEDPQALCIDSGGAIYVSDWGKSHQVKVFDAAGKPLRAIGHAGVPAAGLYDPQHMNHPAGISLDGSGHLWVAENDKTPKRVSVWDAASGRLLNAFYGPPRYGGGGTLDARDRTRFYYADEAGGIEFKLDWTHGAGVPSAITYRADGDDLGLSGSDTGGMPDYPLYRGSERYLTNAHSGQVTGRPSAIVWHLGTDGVAHPVAAAGSTFDSAGKPLPAFNTDAMRARMPTGSDPQHRALLFLWRDANGDGRMTPDEVTFWQPQGEARGNAAMLGNVTVLDDLSFAIAYAGSSAVVVPATSLGVRGVPVYDTAHVKTLATNVQAPVSTGGGQVLVARDGWTLFTTPPAPFAPQGVRGMNAGGAAWSYPSLWPGLHASHAAPVPARPGELIGTTRVLGNPFDAPAPSDAGQLWAINGNEGSVYLFTTDGLFVATLFKDTRLDTAPPPTEATRGLDLATTSLGPECFHPTIVRADDGNVYMQAGSTAPLLRIVGLEGVRRLPDQQITLSAQQLVDAQREARESAARVASASVGNTVLDVTIHTEASAQNWPDSATQWANIDTRTVQVGDWGHQDSETKAALAIFGDRLHIAVTTDTPALLDNSGEALQNLFATGGGIDLMLGANADADPNRSNAVQGDERLVISRVHDMTKAMLYRPVADPDGLAPVTYGSPLRTIHFDRVDEVSGKVDVSIVRQQNASGQQDVLYKVSVPLSVLGLNAAAGRTLSGDIGVLRGNGFQTLQRAYWSNKAGGLVSDLPGEAELTPNLWGKFRFVDAASQ</sequence>
<dbReference type="EMBL" id="PQGA01000007">
    <property type="protein sequence ID" value="POR51024.1"/>
    <property type="molecule type" value="Genomic_DNA"/>
</dbReference>
<organism evidence="4 5">
    <name type="scientific">Paraburkholderia eburnea</name>
    <dbReference type="NCBI Taxonomy" id="1189126"/>
    <lineage>
        <taxon>Bacteria</taxon>
        <taxon>Pseudomonadati</taxon>
        <taxon>Pseudomonadota</taxon>
        <taxon>Betaproteobacteria</taxon>
        <taxon>Burkholderiales</taxon>
        <taxon>Burkholderiaceae</taxon>
        <taxon>Paraburkholderia</taxon>
    </lineage>
</organism>
<evidence type="ECO:0000313" key="5">
    <source>
        <dbReference type="Proteomes" id="UP000237381"/>
    </source>
</evidence>
<keyword evidence="3" id="KW-1133">Transmembrane helix</keyword>
<evidence type="ECO:0000256" key="1">
    <source>
        <dbReference type="ARBA" id="ARBA00022737"/>
    </source>
</evidence>
<dbReference type="OrthoDB" id="9043075at2"/>
<evidence type="ECO:0000256" key="3">
    <source>
        <dbReference type="SAM" id="Phobius"/>
    </source>
</evidence>
<dbReference type="Gene3D" id="2.60.40.4070">
    <property type="match status" value="1"/>
</dbReference>
<gene>
    <name evidence="4" type="ORF">B0G62_10750</name>
</gene>
<keyword evidence="5" id="KW-1185">Reference proteome</keyword>
<keyword evidence="3" id="KW-0472">Membrane</keyword>
<dbReference type="Gene3D" id="2.120.10.30">
    <property type="entry name" value="TolB, C-terminal domain"/>
    <property type="match status" value="1"/>
</dbReference>
<dbReference type="PANTHER" id="PTHR24104:SF25">
    <property type="entry name" value="PROTEIN LIN-41"/>
    <property type="match status" value="1"/>
</dbReference>
<dbReference type="Pfam" id="PF01436">
    <property type="entry name" value="NHL"/>
    <property type="match status" value="1"/>
</dbReference>
<keyword evidence="1" id="KW-0677">Repeat</keyword>
<feature type="transmembrane region" description="Helical" evidence="3">
    <location>
        <begin position="21"/>
        <end position="40"/>
    </location>
</feature>
<dbReference type="GO" id="GO:0008270">
    <property type="term" value="F:zinc ion binding"/>
    <property type="evidence" value="ECO:0007669"/>
    <property type="project" value="UniProtKB-KW"/>
</dbReference>
<dbReference type="SUPFAM" id="SSF63829">
    <property type="entry name" value="Calcium-dependent phosphotriesterase"/>
    <property type="match status" value="1"/>
</dbReference>
<dbReference type="PROSITE" id="PS00018">
    <property type="entry name" value="EF_HAND_1"/>
    <property type="match status" value="1"/>
</dbReference>
<reference evidence="4 5" key="1">
    <citation type="submission" date="2018-01" db="EMBL/GenBank/DDBJ databases">
        <title>Genomic Encyclopedia of Type Strains, Phase III (KMG-III): the genomes of soil and plant-associated and newly described type strains.</title>
        <authorList>
            <person name="Whitman W."/>
        </authorList>
    </citation>
    <scope>NUCLEOTIDE SEQUENCE [LARGE SCALE GENOMIC DNA]</scope>
    <source>
        <strain evidence="4 5">JCM 18070</strain>
    </source>
</reference>
<feature type="repeat" description="NHL" evidence="2">
    <location>
        <begin position="425"/>
        <end position="456"/>
    </location>
</feature>
<protein>
    <submittedName>
        <fullName evidence="4">NHL repeat-containing protein</fullName>
    </submittedName>
</protein>
<dbReference type="Proteomes" id="UP000237381">
    <property type="component" value="Unassembled WGS sequence"/>
</dbReference>
<dbReference type="PANTHER" id="PTHR24104">
    <property type="entry name" value="E3 UBIQUITIN-PROTEIN LIGASE NHLRC1-RELATED"/>
    <property type="match status" value="1"/>
</dbReference>
<evidence type="ECO:0000256" key="2">
    <source>
        <dbReference type="PROSITE-ProRule" id="PRU00504"/>
    </source>
</evidence>
<comment type="caution">
    <text evidence="4">The sequence shown here is derived from an EMBL/GenBank/DDBJ whole genome shotgun (WGS) entry which is preliminary data.</text>
</comment>
<dbReference type="AlphaFoldDB" id="A0A2S4M8J7"/>
<dbReference type="InterPro" id="IPR001258">
    <property type="entry name" value="NHL_repeat"/>
</dbReference>
<keyword evidence="3" id="KW-0812">Transmembrane</keyword>
<accession>A0A2S4M8J7</accession>
<name>A0A2S4M8J7_9BURK</name>
<proteinExistence type="predicted"/>
<dbReference type="InterPro" id="IPR018247">
    <property type="entry name" value="EF_Hand_1_Ca_BS"/>
</dbReference>
<evidence type="ECO:0000313" key="4">
    <source>
        <dbReference type="EMBL" id="POR51024.1"/>
    </source>
</evidence>
<dbReference type="SUPFAM" id="SSF63825">
    <property type="entry name" value="YWTD domain"/>
    <property type="match status" value="1"/>
</dbReference>